<evidence type="ECO:0000313" key="2">
    <source>
        <dbReference type="Proteomes" id="UP000677913"/>
    </source>
</evidence>
<proteinExistence type="predicted"/>
<reference evidence="1" key="1">
    <citation type="submission" date="2021-04" db="EMBL/GenBank/DDBJ databases">
        <title>Genome based classification of Actinospica acidithermotolerans sp. nov., an actinobacterium isolated from an Indonesian hot spring.</title>
        <authorList>
            <person name="Kusuma A.B."/>
            <person name="Putra K.E."/>
            <person name="Nafisah S."/>
            <person name="Loh J."/>
            <person name="Nouioui I."/>
            <person name="Goodfellow M."/>
        </authorList>
    </citation>
    <scope>NUCLEOTIDE SEQUENCE</scope>
    <source>
        <strain evidence="1">DSM 45618</strain>
    </source>
</reference>
<gene>
    <name evidence="1" type="ORF">KGA66_25715</name>
</gene>
<comment type="caution">
    <text evidence="1">The sequence shown here is derived from an EMBL/GenBank/DDBJ whole genome shotgun (WGS) entry which is preliminary data.</text>
</comment>
<dbReference type="AlphaFoldDB" id="A0A8J7WV95"/>
<dbReference type="RefSeq" id="WP_211471567.1">
    <property type="nucleotide sequence ID" value="NZ_JAGSXH010000152.1"/>
</dbReference>
<accession>A0A8J7WV95</accession>
<organism evidence="1 2">
    <name type="scientific">Actinocrinis puniceicyclus</name>
    <dbReference type="NCBI Taxonomy" id="977794"/>
    <lineage>
        <taxon>Bacteria</taxon>
        <taxon>Bacillati</taxon>
        <taxon>Actinomycetota</taxon>
        <taxon>Actinomycetes</taxon>
        <taxon>Catenulisporales</taxon>
        <taxon>Actinospicaceae</taxon>
        <taxon>Actinocrinis</taxon>
    </lineage>
</organism>
<dbReference type="Proteomes" id="UP000677913">
    <property type="component" value="Unassembled WGS sequence"/>
</dbReference>
<keyword evidence="2" id="KW-1185">Reference proteome</keyword>
<protein>
    <submittedName>
        <fullName evidence="1">Uncharacterized protein</fullName>
    </submittedName>
</protein>
<sequence>MSDQVRSMLDGLPAEAGVALQAFMAAVVFDPWSFAPAGSGNMPTVEFGPGGQGLVTFLIRDDEREVLITQVLWFG</sequence>
<evidence type="ECO:0000313" key="1">
    <source>
        <dbReference type="EMBL" id="MBS2966465.1"/>
    </source>
</evidence>
<name>A0A8J7WV95_9ACTN</name>
<dbReference type="EMBL" id="JAGSXH010000152">
    <property type="protein sequence ID" value="MBS2966465.1"/>
    <property type="molecule type" value="Genomic_DNA"/>
</dbReference>